<evidence type="ECO:0008006" key="4">
    <source>
        <dbReference type="Google" id="ProtNLM"/>
    </source>
</evidence>
<sequence>MTQTSAGSAIPGQRDSFCRVTRPQPFDATPAGQGRHRLTLCVGRNNTGKTSLAKLFKLFIARDHT</sequence>
<dbReference type="RefSeq" id="WP_382036283.1">
    <property type="nucleotide sequence ID" value="NZ_JBHSKJ010000001.1"/>
</dbReference>
<name>A0ABV9ZSG8_9ACTN</name>
<comment type="caution">
    <text evidence="2">The sequence shown here is derived from an EMBL/GenBank/DDBJ whole genome shotgun (WGS) entry which is preliminary data.</text>
</comment>
<feature type="region of interest" description="Disordered" evidence="1">
    <location>
        <begin position="1"/>
        <end position="33"/>
    </location>
</feature>
<keyword evidence="3" id="KW-1185">Reference proteome</keyword>
<dbReference type="Proteomes" id="UP001596222">
    <property type="component" value="Unassembled WGS sequence"/>
</dbReference>
<evidence type="ECO:0000313" key="3">
    <source>
        <dbReference type="Proteomes" id="UP001596222"/>
    </source>
</evidence>
<evidence type="ECO:0000256" key="1">
    <source>
        <dbReference type="SAM" id="MobiDB-lite"/>
    </source>
</evidence>
<protein>
    <recommendedName>
        <fullName evidence="4">AAA domain-containing protein</fullName>
    </recommendedName>
</protein>
<organism evidence="2 3">
    <name type="scientific">Streptomyces aureoversilis</name>
    <dbReference type="NCBI Taxonomy" id="67277"/>
    <lineage>
        <taxon>Bacteria</taxon>
        <taxon>Bacillati</taxon>
        <taxon>Actinomycetota</taxon>
        <taxon>Actinomycetes</taxon>
        <taxon>Kitasatosporales</taxon>
        <taxon>Streptomycetaceae</taxon>
        <taxon>Streptomyces</taxon>
    </lineage>
</organism>
<reference evidence="3" key="1">
    <citation type="journal article" date="2019" name="Int. J. Syst. Evol. Microbiol.">
        <title>The Global Catalogue of Microorganisms (GCM) 10K type strain sequencing project: providing services to taxonomists for standard genome sequencing and annotation.</title>
        <authorList>
            <consortium name="The Broad Institute Genomics Platform"/>
            <consortium name="The Broad Institute Genome Sequencing Center for Infectious Disease"/>
            <person name="Wu L."/>
            <person name="Ma J."/>
        </authorList>
    </citation>
    <scope>NUCLEOTIDE SEQUENCE [LARGE SCALE GENOMIC DNA]</scope>
    <source>
        <strain evidence="3">CGMCC 4.1641</strain>
    </source>
</reference>
<dbReference type="EMBL" id="JBHSKJ010000001">
    <property type="protein sequence ID" value="MFC5143454.1"/>
    <property type="molecule type" value="Genomic_DNA"/>
</dbReference>
<evidence type="ECO:0000313" key="2">
    <source>
        <dbReference type="EMBL" id="MFC5143454.1"/>
    </source>
</evidence>
<gene>
    <name evidence="2" type="ORF">ACFPP6_01880</name>
</gene>
<proteinExistence type="predicted"/>
<accession>A0ABV9ZSG8</accession>